<dbReference type="PANTHER" id="PTHR37692:SF1">
    <property type="entry name" value="DUF420 DOMAIN-CONTAINING PROTEIN"/>
    <property type="match status" value="1"/>
</dbReference>
<dbReference type="Pfam" id="PF04238">
    <property type="entry name" value="DUF420"/>
    <property type="match status" value="1"/>
</dbReference>
<name>A0A8J3EJH4_9BACL</name>
<dbReference type="EMBL" id="BMFV01000001">
    <property type="protein sequence ID" value="GGH74715.1"/>
    <property type="molecule type" value="Genomic_DNA"/>
</dbReference>
<feature type="transmembrane region" description="Helical" evidence="1">
    <location>
        <begin position="125"/>
        <end position="149"/>
    </location>
</feature>
<evidence type="ECO:0000256" key="1">
    <source>
        <dbReference type="SAM" id="Phobius"/>
    </source>
</evidence>
<proteinExistence type="predicted"/>
<evidence type="ECO:0000313" key="3">
    <source>
        <dbReference type="Proteomes" id="UP000656813"/>
    </source>
</evidence>
<keyword evidence="1" id="KW-1133">Transmembrane helix</keyword>
<feature type="transmembrane region" description="Helical" evidence="1">
    <location>
        <begin position="20"/>
        <end position="41"/>
    </location>
</feature>
<organism evidence="2 3">
    <name type="scientific">Pullulanibacillus pueri</name>
    <dbReference type="NCBI Taxonomy" id="1437324"/>
    <lineage>
        <taxon>Bacteria</taxon>
        <taxon>Bacillati</taxon>
        <taxon>Bacillota</taxon>
        <taxon>Bacilli</taxon>
        <taxon>Bacillales</taxon>
        <taxon>Sporolactobacillaceae</taxon>
        <taxon>Pullulanibacillus</taxon>
    </lineage>
</organism>
<feature type="transmembrane region" description="Helical" evidence="1">
    <location>
        <begin position="161"/>
        <end position="183"/>
    </location>
</feature>
<dbReference type="RefSeq" id="WP_188495358.1">
    <property type="nucleotide sequence ID" value="NZ_BMFV01000001.1"/>
</dbReference>
<gene>
    <name evidence="2" type="ORF">GCM10007096_03220</name>
</gene>
<reference evidence="2" key="2">
    <citation type="submission" date="2020-09" db="EMBL/GenBank/DDBJ databases">
        <authorList>
            <person name="Sun Q."/>
            <person name="Zhou Y."/>
        </authorList>
    </citation>
    <scope>NUCLEOTIDE SEQUENCE</scope>
    <source>
        <strain evidence="2">CGMCC 1.12777</strain>
    </source>
</reference>
<dbReference type="InterPro" id="IPR007352">
    <property type="entry name" value="DUF420"/>
</dbReference>
<evidence type="ECO:0000313" key="2">
    <source>
        <dbReference type="EMBL" id="GGH74715.1"/>
    </source>
</evidence>
<sequence>MNKDSEDKQYQPTSNKNFAVLIWTFSIVAVVIILLLFFSPIGYQGSVDFDINIFPRLNAIFNSFTFIFLWAAFFAIRKKNIKVHKGFVLAAFSATLLFLISYLTFHYISPETASYGGQGVLRPIYFTILITHSFLAAIIVPLALFSLVWGWTMQVKKHKKIVRWTLPIWLYVSLTGVIVYLMMAPYY</sequence>
<feature type="transmembrane region" description="Helical" evidence="1">
    <location>
        <begin position="87"/>
        <end position="105"/>
    </location>
</feature>
<reference evidence="2" key="1">
    <citation type="journal article" date="2014" name="Int. J. Syst. Evol. Microbiol.">
        <title>Complete genome sequence of Corynebacterium casei LMG S-19264T (=DSM 44701T), isolated from a smear-ripened cheese.</title>
        <authorList>
            <consortium name="US DOE Joint Genome Institute (JGI-PGF)"/>
            <person name="Walter F."/>
            <person name="Albersmeier A."/>
            <person name="Kalinowski J."/>
            <person name="Ruckert C."/>
        </authorList>
    </citation>
    <scope>NUCLEOTIDE SEQUENCE</scope>
    <source>
        <strain evidence="2">CGMCC 1.12777</strain>
    </source>
</reference>
<accession>A0A8J3EJH4</accession>
<keyword evidence="1" id="KW-0472">Membrane</keyword>
<comment type="caution">
    <text evidence="2">The sequence shown here is derived from an EMBL/GenBank/DDBJ whole genome shotgun (WGS) entry which is preliminary data.</text>
</comment>
<keyword evidence="3" id="KW-1185">Reference proteome</keyword>
<protein>
    <submittedName>
        <fullName evidence="2">Membrane protein</fullName>
    </submittedName>
</protein>
<dbReference type="Proteomes" id="UP000656813">
    <property type="component" value="Unassembled WGS sequence"/>
</dbReference>
<dbReference type="AlphaFoldDB" id="A0A8J3EJH4"/>
<keyword evidence="1" id="KW-0812">Transmembrane</keyword>
<dbReference type="PANTHER" id="PTHR37692">
    <property type="entry name" value="HYPOTHETICAL MEMBRANE SPANNING PROTEIN"/>
    <property type="match status" value="1"/>
</dbReference>
<feature type="transmembrane region" description="Helical" evidence="1">
    <location>
        <begin position="53"/>
        <end position="75"/>
    </location>
</feature>